<feature type="domain" description="N-acetyltransferase" evidence="4">
    <location>
        <begin position="1"/>
        <end position="134"/>
    </location>
</feature>
<dbReference type="PANTHER" id="PTHR10545:SF51">
    <property type="entry name" value="THIALYSINE N-EPSILON-ACETYLTRANSFERASE"/>
    <property type="match status" value="1"/>
</dbReference>
<dbReference type="CDD" id="cd04301">
    <property type="entry name" value="NAT_SF"/>
    <property type="match status" value="1"/>
</dbReference>
<dbReference type="PANTHER" id="PTHR10545">
    <property type="entry name" value="DIAMINE N-ACETYLTRANSFERASE"/>
    <property type="match status" value="1"/>
</dbReference>
<dbReference type="InterPro" id="IPR051016">
    <property type="entry name" value="Diverse_Substrate_AcTransf"/>
</dbReference>
<name>A0A803K8F7_XENTR</name>
<reference evidence="5" key="1">
    <citation type="journal article" date="2010" name="Science">
        <title>The genome of the Western clawed frog Xenopus tropicalis.</title>
        <authorList>
            <person name="Hellsten U."/>
            <person name="Harland R.M."/>
            <person name="Gilchrist M.J."/>
            <person name="Hendrix D."/>
            <person name="Jurka J."/>
            <person name="Kapitonov V."/>
            <person name="Ovcharenko I."/>
            <person name="Putnam N.H."/>
            <person name="Shu S."/>
            <person name="Taher L."/>
            <person name="Blitz I.L."/>
            <person name="Blumberg B."/>
            <person name="Dichmann D.S."/>
            <person name="Dubchak I."/>
            <person name="Amaya E."/>
            <person name="Detter J.C."/>
            <person name="Fletcher R."/>
            <person name="Gerhard D.S."/>
            <person name="Goodstein D."/>
            <person name="Graves T."/>
            <person name="Grigoriev I.V."/>
            <person name="Grimwood J."/>
            <person name="Kawashima T."/>
            <person name="Lindquist E."/>
            <person name="Lucas S.M."/>
            <person name="Mead P.E."/>
            <person name="Mitros T."/>
            <person name="Ogino H."/>
            <person name="Ohta Y."/>
            <person name="Poliakov A.V."/>
            <person name="Pollet N."/>
            <person name="Robert J."/>
            <person name="Salamov A."/>
            <person name="Sater A.K."/>
            <person name="Schmutz J."/>
            <person name="Terry A."/>
            <person name="Vize P.D."/>
            <person name="Warren W.C."/>
            <person name="Wells D."/>
            <person name="Wills A."/>
            <person name="Wilson R.K."/>
            <person name="Zimmerman L.B."/>
            <person name="Zorn A.M."/>
            <person name="Grainger R."/>
            <person name="Grammer T."/>
            <person name="Khokha M.K."/>
            <person name="Richardson P.M."/>
            <person name="Rokhsar D.S."/>
        </authorList>
    </citation>
    <scope>NUCLEOTIDE SEQUENCE [LARGE SCALE GENOMIC DNA]</scope>
    <source>
        <strain evidence="5">Nigerian</strain>
    </source>
</reference>
<dbReference type="Ensembl" id="ENSXETT00000106427">
    <property type="protein sequence ID" value="ENSXETP00000113450"/>
    <property type="gene ID" value="ENSXETG00000046182"/>
</dbReference>
<accession>A0A803K8F7</accession>
<sequence length="146" mass="16252">MHSRVLWDHWGDSLGGSSECGLDPHRGPPITITCLPFPPGAPFAGYALFANSYSSWTGRTLHLEDLYVSPHFRGRGLGRLLMKKVAQEALRSGCSQIHLTVLKWNDPAIQLYRSLGAESLTEEPGYQVMSFKLEALRRMGEESAHQ</sequence>
<evidence type="ECO:0000313" key="5">
    <source>
        <dbReference type="Ensembl" id="ENSXETP00000116679"/>
    </source>
</evidence>
<evidence type="ECO:0000256" key="1">
    <source>
        <dbReference type="ARBA" id="ARBA00008694"/>
    </source>
</evidence>
<comment type="similarity">
    <text evidence="1">Belongs to the acetyltransferase family.</text>
</comment>
<dbReference type="FunFam" id="3.40.630.30:FF:000064">
    <property type="entry name" value="GNAT family acetyltransferase"/>
    <property type="match status" value="1"/>
</dbReference>
<evidence type="ECO:0000256" key="2">
    <source>
        <dbReference type="ARBA" id="ARBA00022679"/>
    </source>
</evidence>
<keyword evidence="3" id="KW-0012">Acyltransferase</keyword>
<organism evidence="5">
    <name type="scientific">Xenopus tropicalis</name>
    <name type="common">Western clawed frog</name>
    <name type="synonym">Silurana tropicalis</name>
    <dbReference type="NCBI Taxonomy" id="8364"/>
    <lineage>
        <taxon>Eukaryota</taxon>
        <taxon>Metazoa</taxon>
        <taxon>Chordata</taxon>
        <taxon>Craniata</taxon>
        <taxon>Vertebrata</taxon>
        <taxon>Euteleostomi</taxon>
        <taxon>Amphibia</taxon>
        <taxon>Batrachia</taxon>
        <taxon>Anura</taxon>
        <taxon>Pipoidea</taxon>
        <taxon>Pipidae</taxon>
        <taxon>Xenopodinae</taxon>
        <taxon>Xenopus</taxon>
        <taxon>Silurana</taxon>
    </lineage>
</organism>
<evidence type="ECO:0000259" key="4">
    <source>
        <dbReference type="PROSITE" id="PS51186"/>
    </source>
</evidence>
<protein>
    <submittedName>
        <fullName evidence="5">Diamine acetyltransferase 2-like</fullName>
    </submittedName>
</protein>
<dbReference type="Ensembl" id="ENSXETT00000122745">
    <property type="protein sequence ID" value="ENSXETP00000116679"/>
    <property type="gene ID" value="ENSXETG00000046182"/>
</dbReference>
<dbReference type="SUPFAM" id="SSF55729">
    <property type="entry name" value="Acyl-CoA N-acyltransferases (Nat)"/>
    <property type="match status" value="1"/>
</dbReference>
<dbReference type="InterPro" id="IPR000182">
    <property type="entry name" value="GNAT_dom"/>
</dbReference>
<dbReference type="Pfam" id="PF00583">
    <property type="entry name" value="Acetyltransf_1"/>
    <property type="match status" value="1"/>
</dbReference>
<dbReference type="AlphaFoldDB" id="A0A803K8F7"/>
<dbReference type="PROSITE" id="PS51186">
    <property type="entry name" value="GNAT"/>
    <property type="match status" value="1"/>
</dbReference>
<dbReference type="Ensembl" id="ENSXETT00000122692">
    <property type="protein sequence ID" value="ENSXETP00000112468"/>
    <property type="gene ID" value="ENSXETG00000046182"/>
</dbReference>
<dbReference type="GeneTree" id="ENSGT00950000183121"/>
<dbReference type="InterPro" id="IPR016181">
    <property type="entry name" value="Acyl_CoA_acyltransferase"/>
</dbReference>
<dbReference type="Gene3D" id="3.40.630.30">
    <property type="match status" value="1"/>
</dbReference>
<evidence type="ECO:0000256" key="3">
    <source>
        <dbReference type="ARBA" id="ARBA00023315"/>
    </source>
</evidence>
<gene>
    <name evidence="5" type="primary">LOC116409860</name>
</gene>
<reference evidence="5" key="2">
    <citation type="submission" date="2021-03" db="UniProtKB">
        <authorList>
            <consortium name="Ensembl"/>
        </authorList>
    </citation>
    <scope>IDENTIFICATION</scope>
</reference>
<proteinExistence type="inferred from homology"/>
<keyword evidence="2" id="KW-0808">Transferase</keyword>
<dbReference type="GO" id="GO:0016747">
    <property type="term" value="F:acyltransferase activity, transferring groups other than amino-acyl groups"/>
    <property type="evidence" value="ECO:0007669"/>
    <property type="project" value="InterPro"/>
</dbReference>